<organism evidence="1 2">
    <name type="scientific">Vreelandella titanicae</name>
    <dbReference type="NCBI Taxonomy" id="664683"/>
    <lineage>
        <taxon>Bacteria</taxon>
        <taxon>Pseudomonadati</taxon>
        <taxon>Pseudomonadota</taxon>
        <taxon>Gammaproteobacteria</taxon>
        <taxon>Oceanospirillales</taxon>
        <taxon>Halomonadaceae</taxon>
        <taxon>Vreelandella</taxon>
    </lineage>
</organism>
<reference evidence="1 2" key="1">
    <citation type="submission" date="2019-12" db="EMBL/GenBank/DDBJ databases">
        <title>Genome sequencing and assembly of endphytes of Porphyra tenera.</title>
        <authorList>
            <person name="Park J.M."/>
            <person name="Shin R."/>
            <person name="Jo S.H."/>
        </authorList>
    </citation>
    <scope>NUCLEOTIDE SEQUENCE [LARGE SCALE GENOMIC DNA]</scope>
    <source>
        <strain evidence="1 2">GPM3</strain>
    </source>
</reference>
<dbReference type="AlphaFoldDB" id="A0AAP9NMR8"/>
<evidence type="ECO:0000313" key="1">
    <source>
        <dbReference type="EMBL" id="QKS24611.1"/>
    </source>
</evidence>
<sequence>MITDNSELLRQLVSSQIKLTEAITDQTRAIDELVSLVDSQNVALHQTAEENKEDDRYIEIKTMSGTEYIDTLTNQVVKHKE</sequence>
<dbReference type="Proteomes" id="UP000509761">
    <property type="component" value="Chromosome"/>
</dbReference>
<gene>
    <name evidence="1" type="ORF">FX987_02393</name>
</gene>
<dbReference type="EMBL" id="CP054580">
    <property type="protein sequence ID" value="QKS24611.1"/>
    <property type="molecule type" value="Genomic_DNA"/>
</dbReference>
<evidence type="ECO:0000313" key="2">
    <source>
        <dbReference type="Proteomes" id="UP000509761"/>
    </source>
</evidence>
<protein>
    <submittedName>
        <fullName evidence="1">Uncharacterized protein</fullName>
    </submittedName>
</protein>
<proteinExistence type="predicted"/>
<dbReference type="RefSeq" id="WP_174788222.1">
    <property type="nucleotide sequence ID" value="NZ_CP054580.1"/>
</dbReference>
<keyword evidence="2" id="KW-1185">Reference proteome</keyword>
<accession>A0AAP9NMR8</accession>
<name>A0AAP9NMR8_9GAMM</name>